<evidence type="ECO:0000313" key="1">
    <source>
        <dbReference type="EMBL" id="MCH79947.1"/>
    </source>
</evidence>
<name>A0A392LYB3_9FABA</name>
<accession>A0A392LYB3</accession>
<dbReference type="Gene3D" id="3.60.10.10">
    <property type="entry name" value="Endonuclease/exonuclease/phosphatase"/>
    <property type="match status" value="1"/>
</dbReference>
<organism evidence="1 2">
    <name type="scientific">Trifolium medium</name>
    <dbReference type="NCBI Taxonomy" id="97028"/>
    <lineage>
        <taxon>Eukaryota</taxon>
        <taxon>Viridiplantae</taxon>
        <taxon>Streptophyta</taxon>
        <taxon>Embryophyta</taxon>
        <taxon>Tracheophyta</taxon>
        <taxon>Spermatophyta</taxon>
        <taxon>Magnoliopsida</taxon>
        <taxon>eudicotyledons</taxon>
        <taxon>Gunneridae</taxon>
        <taxon>Pentapetalae</taxon>
        <taxon>rosids</taxon>
        <taxon>fabids</taxon>
        <taxon>Fabales</taxon>
        <taxon>Fabaceae</taxon>
        <taxon>Papilionoideae</taxon>
        <taxon>50 kb inversion clade</taxon>
        <taxon>NPAAA clade</taxon>
        <taxon>Hologalegina</taxon>
        <taxon>IRL clade</taxon>
        <taxon>Trifolieae</taxon>
        <taxon>Trifolium</taxon>
    </lineage>
</organism>
<dbReference type="AlphaFoldDB" id="A0A392LYB3"/>
<protein>
    <recommendedName>
        <fullName evidence="3">Endonuclease/exonuclease/phosphatase family protein</fullName>
    </recommendedName>
</protein>
<keyword evidence="2" id="KW-1185">Reference proteome</keyword>
<evidence type="ECO:0000313" key="2">
    <source>
        <dbReference type="Proteomes" id="UP000265520"/>
    </source>
</evidence>
<comment type="caution">
    <text evidence="1">The sequence shown here is derived from an EMBL/GenBank/DDBJ whole genome shotgun (WGS) entry which is preliminary data.</text>
</comment>
<proteinExistence type="predicted"/>
<sequence length="347" mass="40257">MRTLASQASLPWCIVGDFNDLLSHNDKRGSVPHPQWLFNGFRQAVTDCGLNDLPLQGHPFTWSKSLRSNRVVEEKLDRAQVTNDWLSMFLHCFLRNLVSGDSDHSPILLNTELHVYELKKRLFRFENSWLVEPELEGIVTDGWMRGVDEMLTSRLTLCTEELNQWGRKLRRRYKDQIENCKKRIEELHNLVSTEADGEIVMLREKLNMLLVQEETFWKQRAKTFRIAEHCEKDPVLHIISPCINEDDNQMLTAPFTDEEFKAAAFQMHPDKAPGPDGLNPAFYKRFWSLCGEEIVKAYKHWLAEGRSITDNVLIASEIVHYLKCKNKGQKGEAALKIDISKAYDRVD</sequence>
<dbReference type="Proteomes" id="UP000265520">
    <property type="component" value="Unassembled WGS sequence"/>
</dbReference>
<dbReference type="PANTHER" id="PTHR33710:SF79">
    <property type="entry name" value="OS06G0205337 PROTEIN"/>
    <property type="match status" value="1"/>
</dbReference>
<evidence type="ECO:0008006" key="3">
    <source>
        <dbReference type="Google" id="ProtNLM"/>
    </source>
</evidence>
<dbReference type="InterPro" id="IPR036691">
    <property type="entry name" value="Endo/exonu/phosph_ase_sf"/>
</dbReference>
<dbReference type="PANTHER" id="PTHR33710">
    <property type="entry name" value="BNAC02G09200D PROTEIN"/>
    <property type="match status" value="1"/>
</dbReference>
<reference evidence="1 2" key="1">
    <citation type="journal article" date="2018" name="Front. Plant Sci.">
        <title>Red Clover (Trifolium pratense) and Zigzag Clover (T. medium) - A Picture of Genomic Similarities and Differences.</title>
        <authorList>
            <person name="Dluhosova J."/>
            <person name="Istvanek J."/>
            <person name="Nedelnik J."/>
            <person name="Repkova J."/>
        </authorList>
    </citation>
    <scope>NUCLEOTIDE SEQUENCE [LARGE SCALE GENOMIC DNA]</scope>
    <source>
        <strain evidence="2">cv. 10/8</strain>
        <tissue evidence="1">Leaf</tissue>
    </source>
</reference>
<gene>
    <name evidence="1" type="ORF">A2U01_0000709</name>
</gene>
<dbReference type="SUPFAM" id="SSF56219">
    <property type="entry name" value="DNase I-like"/>
    <property type="match status" value="1"/>
</dbReference>
<dbReference type="EMBL" id="LXQA010000521">
    <property type="protein sequence ID" value="MCH79947.1"/>
    <property type="molecule type" value="Genomic_DNA"/>
</dbReference>